<accession>A0A5B1BYT7</accession>
<gene>
    <name evidence="1" type="ORF">F0M16_22250</name>
</gene>
<organism evidence="1 2">
    <name type="scientific">Vibrio cholerae</name>
    <dbReference type="NCBI Taxonomy" id="666"/>
    <lineage>
        <taxon>Bacteria</taxon>
        <taxon>Pseudomonadati</taxon>
        <taxon>Pseudomonadota</taxon>
        <taxon>Gammaproteobacteria</taxon>
        <taxon>Vibrionales</taxon>
        <taxon>Vibrionaceae</taxon>
        <taxon>Vibrio</taxon>
    </lineage>
</organism>
<evidence type="ECO:0000313" key="2">
    <source>
        <dbReference type="Proteomes" id="UP000323225"/>
    </source>
</evidence>
<dbReference type="Proteomes" id="UP000323225">
    <property type="component" value="Unassembled WGS sequence"/>
</dbReference>
<dbReference type="AlphaFoldDB" id="A0A5B1BYT7"/>
<protein>
    <submittedName>
        <fullName evidence="1">Uncharacterized protein</fullName>
    </submittedName>
</protein>
<evidence type="ECO:0000313" key="1">
    <source>
        <dbReference type="EMBL" id="KAA1252550.1"/>
    </source>
</evidence>
<proteinExistence type="predicted"/>
<dbReference type="EMBL" id="VUAA01000058">
    <property type="protein sequence ID" value="KAA1252550.1"/>
    <property type="molecule type" value="Genomic_DNA"/>
</dbReference>
<reference evidence="1 2" key="1">
    <citation type="submission" date="2019-09" db="EMBL/GenBank/DDBJ databases">
        <authorList>
            <person name="Kritzky A."/>
            <person name="Schelkanova E.Y."/>
            <person name="Alkhova Z.V."/>
            <person name="Smirnova N.I."/>
        </authorList>
    </citation>
    <scope>NUCLEOTIDE SEQUENCE [LARGE SCALE GENOMIC DNA]</scope>
    <source>
        <strain evidence="1 2">M1526</strain>
    </source>
</reference>
<sequence>MSAKTKSIVIKKETVEFFFKIFNTVRIDKNIQDLTLENIVFITKSNYYFAKELMSAQFYILRNKKDDLLAATETMMELLEDNFIPQDLGSEEFDDIEFLITDQMLDDFVSMALQSHPLYKFYPTLRVDLEEMLVEVPSLYFEYKEGNISSKPDSISDTYVRDLFKEKLAYKMTGVYPNYEMTPDMYQARVNEALWLNSCPENGVTIHEETLTIAHRMFGKLNEQLKQATYPQFVWYLTQYPELLRAVFFLHTQVRSFAKPLLMSKDELEVFFGQVDALNTPESVESTDLTFIFDEMIVEKVRTQLEYLLPHNQAIKERENLIKFLKLNFDFYLEWVISDNRKICKTFIERHLHI</sequence>
<comment type="caution">
    <text evidence="1">The sequence shown here is derived from an EMBL/GenBank/DDBJ whole genome shotgun (WGS) entry which is preliminary data.</text>
</comment>
<name>A0A5B1BYT7_VIBCL</name>